<feature type="region of interest" description="Disordered" evidence="1">
    <location>
        <begin position="1"/>
        <end position="72"/>
    </location>
</feature>
<feature type="compositionally biased region" description="Polar residues" evidence="1">
    <location>
        <begin position="8"/>
        <end position="20"/>
    </location>
</feature>
<evidence type="ECO:0000313" key="3">
    <source>
        <dbReference type="Proteomes" id="UP000836404"/>
    </source>
</evidence>
<dbReference type="EMBL" id="CAJHJF010001718">
    <property type="protein sequence ID" value="CAD6921019.1"/>
    <property type="molecule type" value="Genomic_DNA"/>
</dbReference>
<evidence type="ECO:0000256" key="1">
    <source>
        <dbReference type="SAM" id="MobiDB-lite"/>
    </source>
</evidence>
<comment type="caution">
    <text evidence="2">The sequence shown here is derived from an EMBL/GenBank/DDBJ whole genome shotgun (WGS) entry which is preliminary data.</text>
</comment>
<organism evidence="2 3">
    <name type="scientific">Tilletia laevis</name>
    <dbReference type="NCBI Taxonomy" id="157183"/>
    <lineage>
        <taxon>Eukaryota</taxon>
        <taxon>Fungi</taxon>
        <taxon>Dikarya</taxon>
        <taxon>Basidiomycota</taxon>
        <taxon>Ustilaginomycotina</taxon>
        <taxon>Exobasidiomycetes</taxon>
        <taxon>Tilletiales</taxon>
        <taxon>Tilletiaceae</taxon>
        <taxon>Tilletia</taxon>
    </lineage>
</organism>
<reference evidence="2 3" key="1">
    <citation type="submission" date="2020-10" db="EMBL/GenBank/DDBJ databases">
        <authorList>
            <person name="Sedaghatjoo S."/>
        </authorList>
    </citation>
    <scope>NUCLEOTIDE SEQUENCE [LARGE SCALE GENOMIC DNA]</scope>
    <source>
        <strain evidence="2 3">LLFL</strain>
    </source>
</reference>
<gene>
    <name evidence="2" type="ORF">JKILLFL_G7827</name>
</gene>
<keyword evidence="3" id="KW-1185">Reference proteome</keyword>
<accession>A0A9N8QDA1</accession>
<dbReference type="Proteomes" id="UP000836404">
    <property type="component" value="Unassembled WGS sequence"/>
</dbReference>
<name>A0A9N8QDA1_9BASI</name>
<evidence type="ECO:0000313" key="2">
    <source>
        <dbReference type="EMBL" id="CAD6921019.1"/>
    </source>
</evidence>
<protein>
    <submittedName>
        <fullName evidence="2">Uncharacterized protein</fullName>
    </submittedName>
</protein>
<proteinExistence type="predicted"/>
<dbReference type="AlphaFoldDB" id="A0A9N8QDA1"/>
<sequence>MGRIAATEPTTCGSGVSAASTARRPTVRRPSSKEELDAVTGKLLGLGARQGRDPFSSDPTIKARERHSRHRQYSVTVCGRQGAAQALLRRDGAGWRSSAWRKNMSPSTEDARGTSTLVDLNFKAEDALGLANGNTGRRPAKTEDDKHLLRRDTEPCINFKNAPGLGSLSSLDARVGAREMEVLADKIMLGTGTTTRSTRVVQMGDSAAGTRLSWFHHTCSLGRSRGSPPPLPRATDTGHLGRDLAIEDGLGTAVVAGRVGKERGPYGLADVNEIGGAAET</sequence>